<evidence type="ECO:0000313" key="2">
    <source>
        <dbReference type="EMBL" id="TCI09713.1"/>
    </source>
</evidence>
<name>A0A4R0YSC3_9GAMM</name>
<dbReference type="Proteomes" id="UP000291822">
    <property type="component" value="Unassembled WGS sequence"/>
</dbReference>
<dbReference type="InterPro" id="IPR010649">
    <property type="entry name" value="NapE_TorE"/>
</dbReference>
<feature type="transmembrane region" description="Helical" evidence="1">
    <location>
        <begin position="16"/>
        <end position="43"/>
    </location>
</feature>
<proteinExistence type="predicted"/>
<keyword evidence="1" id="KW-0472">Membrane</keyword>
<organism evidence="2 3">
    <name type="scientific">Dyella soli</name>
    <dbReference type="NCBI Taxonomy" id="522319"/>
    <lineage>
        <taxon>Bacteria</taxon>
        <taxon>Pseudomonadati</taxon>
        <taxon>Pseudomonadota</taxon>
        <taxon>Gammaproteobacteria</taxon>
        <taxon>Lysobacterales</taxon>
        <taxon>Rhodanobacteraceae</taxon>
        <taxon>Dyella</taxon>
    </lineage>
</organism>
<accession>A0A4R0YSC3</accession>
<dbReference type="NCBIfam" id="TIGR02973">
    <property type="entry name" value="nitrate_rd_NapE"/>
    <property type="match status" value="1"/>
</dbReference>
<dbReference type="Pfam" id="PF06796">
    <property type="entry name" value="NapE"/>
    <property type="match status" value="1"/>
</dbReference>
<dbReference type="AlphaFoldDB" id="A0A4R0YSC3"/>
<dbReference type="InterPro" id="IPR004448">
    <property type="entry name" value="Nitrate_reductase_NapE"/>
</dbReference>
<keyword evidence="3" id="KW-1185">Reference proteome</keyword>
<keyword evidence="1" id="KW-1133">Transmembrane helix</keyword>
<keyword evidence="1" id="KW-0812">Transmembrane</keyword>
<evidence type="ECO:0000313" key="3">
    <source>
        <dbReference type="Proteomes" id="UP000291822"/>
    </source>
</evidence>
<dbReference type="RefSeq" id="WP_131407022.1">
    <property type="nucleotide sequence ID" value="NZ_SJTG01000002.1"/>
</dbReference>
<reference evidence="2 3" key="1">
    <citation type="submission" date="2019-02" db="EMBL/GenBank/DDBJ databases">
        <title>Dyella amyloliquefaciens sp. nov., isolated from forest soil.</title>
        <authorList>
            <person name="Gao Z.-H."/>
            <person name="Qiu L.-H."/>
        </authorList>
    </citation>
    <scope>NUCLEOTIDE SEQUENCE [LARGE SCALE GENOMIC DNA]</scope>
    <source>
        <strain evidence="2 3">KACC 12747</strain>
    </source>
</reference>
<gene>
    <name evidence="2" type="primary">napE</name>
    <name evidence="2" type="ORF">EZM97_12185</name>
</gene>
<evidence type="ECO:0000256" key="1">
    <source>
        <dbReference type="SAM" id="Phobius"/>
    </source>
</evidence>
<sequence length="52" mass="5771">MESSPELDQKRRERTAFLLLTVALFPALAVAIIASYGFAVWIWQMFSGPPGS</sequence>
<protein>
    <submittedName>
        <fullName evidence="2">Periplasmic nitrate reductase, NapE protein</fullName>
    </submittedName>
</protein>
<comment type="caution">
    <text evidence="2">The sequence shown here is derived from an EMBL/GenBank/DDBJ whole genome shotgun (WGS) entry which is preliminary data.</text>
</comment>
<dbReference type="EMBL" id="SJTG01000002">
    <property type="protein sequence ID" value="TCI09713.1"/>
    <property type="molecule type" value="Genomic_DNA"/>
</dbReference>